<dbReference type="AlphaFoldDB" id="A0A059B2C3"/>
<proteinExistence type="predicted"/>
<dbReference type="EMBL" id="KK198760">
    <property type="protein sequence ID" value="KCW60021.1"/>
    <property type="molecule type" value="Genomic_DNA"/>
</dbReference>
<gene>
    <name evidence="1" type="ORF">EUGRSUZ_H02756</name>
</gene>
<name>A0A059B2C3_EUCGR</name>
<sequence>MASVPCKKKKKVKVVATGKHAAGGTKKNELVVQSTKEKVIWVHIVGSRFPRNRRKWCTHKPTCCRK</sequence>
<organism evidence="1">
    <name type="scientific">Eucalyptus grandis</name>
    <name type="common">Flooded gum</name>
    <dbReference type="NCBI Taxonomy" id="71139"/>
    <lineage>
        <taxon>Eukaryota</taxon>
        <taxon>Viridiplantae</taxon>
        <taxon>Streptophyta</taxon>
        <taxon>Embryophyta</taxon>
        <taxon>Tracheophyta</taxon>
        <taxon>Spermatophyta</taxon>
        <taxon>Magnoliopsida</taxon>
        <taxon>eudicotyledons</taxon>
        <taxon>Gunneridae</taxon>
        <taxon>Pentapetalae</taxon>
        <taxon>rosids</taxon>
        <taxon>malvids</taxon>
        <taxon>Myrtales</taxon>
        <taxon>Myrtaceae</taxon>
        <taxon>Myrtoideae</taxon>
        <taxon>Eucalypteae</taxon>
        <taxon>Eucalyptus</taxon>
    </lineage>
</organism>
<dbReference type="InParanoid" id="A0A059B2C3"/>
<accession>A0A059B2C3</accession>
<protein>
    <submittedName>
        <fullName evidence="1">Uncharacterized protein</fullName>
    </submittedName>
</protein>
<evidence type="ECO:0000313" key="1">
    <source>
        <dbReference type="EMBL" id="KCW60021.1"/>
    </source>
</evidence>
<reference evidence="1" key="1">
    <citation type="submission" date="2013-07" db="EMBL/GenBank/DDBJ databases">
        <title>The genome of Eucalyptus grandis.</title>
        <authorList>
            <person name="Schmutz J."/>
            <person name="Hayes R."/>
            <person name="Myburg A."/>
            <person name="Tuskan G."/>
            <person name="Grattapaglia D."/>
            <person name="Rokhsar D.S."/>
        </authorList>
    </citation>
    <scope>NUCLEOTIDE SEQUENCE</scope>
    <source>
        <tissue evidence="1">Leaf extractions</tissue>
    </source>
</reference>
<dbReference type="Gramene" id="KCW60021">
    <property type="protein sequence ID" value="KCW60021"/>
    <property type="gene ID" value="EUGRSUZ_H02756"/>
</dbReference>